<comment type="caution">
    <text evidence="2">The sequence shown here is derived from an EMBL/GenBank/DDBJ whole genome shotgun (WGS) entry which is preliminary data.</text>
</comment>
<dbReference type="EMBL" id="MCGH01000002">
    <property type="protein sequence ID" value="ODM06236.1"/>
    <property type="molecule type" value="Genomic_DNA"/>
</dbReference>
<accession>A0A1E3ADE9</accession>
<reference evidence="2 3" key="1">
    <citation type="submission" date="2016-07" db="EMBL/GenBank/DDBJ databases">
        <title>Characterization of isolates of Eisenbergiella tayi derived from blood cultures, using whole genome sequencing.</title>
        <authorList>
            <person name="Burdz T."/>
            <person name="Wiebe D."/>
            <person name="Huynh C."/>
            <person name="Bernard K."/>
        </authorList>
    </citation>
    <scope>NUCLEOTIDE SEQUENCE [LARGE SCALE GENOMIC DNA]</scope>
    <source>
        <strain evidence="2 3">NML 110608</strain>
    </source>
</reference>
<dbReference type="InterPro" id="IPR000182">
    <property type="entry name" value="GNAT_dom"/>
</dbReference>
<proteinExistence type="predicted"/>
<dbReference type="Pfam" id="PF00583">
    <property type="entry name" value="Acetyltransf_1"/>
    <property type="match status" value="1"/>
</dbReference>
<dbReference type="RefSeq" id="WP_044964491.1">
    <property type="nucleotide sequence ID" value="NZ_DAWDRA010000207.1"/>
</dbReference>
<evidence type="ECO:0000313" key="3">
    <source>
        <dbReference type="Proteomes" id="UP000094067"/>
    </source>
</evidence>
<evidence type="ECO:0000313" key="2">
    <source>
        <dbReference type="EMBL" id="ODM06236.1"/>
    </source>
</evidence>
<organism evidence="2 3">
    <name type="scientific">Eisenbergiella tayi</name>
    <dbReference type="NCBI Taxonomy" id="1432052"/>
    <lineage>
        <taxon>Bacteria</taxon>
        <taxon>Bacillati</taxon>
        <taxon>Bacillota</taxon>
        <taxon>Clostridia</taxon>
        <taxon>Lachnospirales</taxon>
        <taxon>Lachnospiraceae</taxon>
        <taxon>Eisenbergiella</taxon>
    </lineage>
</organism>
<sequence>MLQIKALQETDPQWEQVCAYAAACSWKAGPFLAKDMTEHLFTGWERVFAAYINEEIAGYCTLARKDCIPDVPYSPYIGYMFVDEKYRGRRLSQKLIQCAMAYAGELGFSRVYLVSGEKGLYEKYGFTKLEEREDIWGNKEQIFSAAL</sequence>
<evidence type="ECO:0000259" key="1">
    <source>
        <dbReference type="PROSITE" id="PS51186"/>
    </source>
</evidence>
<dbReference type="PROSITE" id="PS51186">
    <property type="entry name" value="GNAT"/>
    <property type="match status" value="1"/>
</dbReference>
<dbReference type="CDD" id="cd04301">
    <property type="entry name" value="NAT_SF"/>
    <property type="match status" value="1"/>
</dbReference>
<dbReference type="SUPFAM" id="SSF55729">
    <property type="entry name" value="Acyl-CoA N-acyltransferases (Nat)"/>
    <property type="match status" value="1"/>
</dbReference>
<dbReference type="Gene3D" id="3.40.630.30">
    <property type="match status" value="1"/>
</dbReference>
<name>A0A1E3ADE9_9FIRM</name>
<dbReference type="GO" id="GO:0016747">
    <property type="term" value="F:acyltransferase activity, transferring groups other than amino-acyl groups"/>
    <property type="evidence" value="ECO:0007669"/>
    <property type="project" value="InterPro"/>
</dbReference>
<keyword evidence="2" id="KW-0808">Transferase</keyword>
<dbReference type="OrthoDB" id="119498at2"/>
<protein>
    <submittedName>
        <fullName evidence="2">Acetyltransferase (GNAT) family protein</fullName>
    </submittedName>
</protein>
<dbReference type="InterPro" id="IPR016181">
    <property type="entry name" value="Acyl_CoA_acyltransferase"/>
</dbReference>
<dbReference type="Proteomes" id="UP000094067">
    <property type="component" value="Unassembled WGS sequence"/>
</dbReference>
<dbReference type="AlphaFoldDB" id="A0A1E3ADE9"/>
<feature type="domain" description="N-acetyltransferase" evidence="1">
    <location>
        <begin position="2"/>
        <end position="147"/>
    </location>
</feature>
<gene>
    <name evidence="2" type="ORF">BEI61_02125</name>
</gene>